<dbReference type="STRING" id="660518.SAMN05216218_107186"/>
<sequence>MSIACESDDMDSEFTRRRALRLGAVTASVGAVGSVAGCNSIPFLGGGGKTLAYNNALFAPGDVPGTDEGYVFTYSDYEILRNNEDNLENGTATYEDDTESFPFEQMGVDFDSTDANLAILAVGGHTTGSFEASDVGSSLESNGFSEDGSYSGYTLYAGEERTVGVKDGAAVYATARDTAGYDRGSAVETIVDTKAGEGNRYAETDEEYSALDEHVYDDAVIAVGGTGGLIEFFAGDIENVVGWAISGRIDGGTQYVKSAHVFGSESDANTDAVDQWAQDSSLFADATDLSTSQDGRVVTVEGTGETFGGTGADQG</sequence>
<evidence type="ECO:0000313" key="1">
    <source>
        <dbReference type="EMBL" id="SDF58441.1"/>
    </source>
</evidence>
<evidence type="ECO:0000313" key="2">
    <source>
        <dbReference type="Proteomes" id="UP000199076"/>
    </source>
</evidence>
<gene>
    <name evidence="1" type="ORF">SAMN05216218_107186</name>
</gene>
<reference evidence="2" key="1">
    <citation type="submission" date="2016-10" db="EMBL/GenBank/DDBJ databases">
        <authorList>
            <person name="Varghese N."/>
            <person name="Submissions S."/>
        </authorList>
    </citation>
    <scope>NUCLEOTIDE SEQUENCE [LARGE SCALE GENOMIC DNA]</scope>
    <source>
        <strain evidence="2">IBRC-M 10760</strain>
    </source>
</reference>
<dbReference type="EMBL" id="FNBK01000007">
    <property type="protein sequence ID" value="SDF58441.1"/>
    <property type="molecule type" value="Genomic_DNA"/>
</dbReference>
<protein>
    <submittedName>
        <fullName evidence="1">Uncharacterized protein</fullName>
    </submittedName>
</protein>
<dbReference type="AlphaFoldDB" id="A0A1G7M9P2"/>
<accession>A0A1G7M9P2</accession>
<name>A0A1G7M9P2_9EURY</name>
<organism evidence="1 2">
    <name type="scientific">Halorientalis regularis</name>
    <dbReference type="NCBI Taxonomy" id="660518"/>
    <lineage>
        <taxon>Archaea</taxon>
        <taxon>Methanobacteriati</taxon>
        <taxon>Methanobacteriota</taxon>
        <taxon>Stenosarchaea group</taxon>
        <taxon>Halobacteria</taxon>
        <taxon>Halobacteriales</taxon>
        <taxon>Haloarculaceae</taxon>
        <taxon>Halorientalis</taxon>
    </lineage>
</organism>
<keyword evidence="2" id="KW-1185">Reference proteome</keyword>
<dbReference type="Proteomes" id="UP000199076">
    <property type="component" value="Unassembled WGS sequence"/>
</dbReference>
<proteinExistence type="predicted"/>